<protein>
    <submittedName>
        <fullName evidence="1">Uncharacterized protein</fullName>
    </submittedName>
</protein>
<comment type="caution">
    <text evidence="1">The sequence shown here is derived from an EMBL/GenBank/DDBJ whole genome shotgun (WGS) entry which is preliminary data.</text>
</comment>
<organism evidence="1 2">
    <name type="scientific">Limnobaculum allomyrinae</name>
    <dbReference type="NCBI Taxonomy" id="2791986"/>
    <lineage>
        <taxon>Bacteria</taxon>
        <taxon>Pseudomonadati</taxon>
        <taxon>Pseudomonadota</taxon>
        <taxon>Gammaproteobacteria</taxon>
        <taxon>Enterobacterales</taxon>
        <taxon>Budviciaceae</taxon>
        <taxon>Limnobaculum</taxon>
    </lineage>
</organism>
<gene>
    <name evidence="1" type="ORF">I2494_01680</name>
</gene>
<evidence type="ECO:0000313" key="2">
    <source>
        <dbReference type="Proteomes" id="UP001296921"/>
    </source>
</evidence>
<proteinExistence type="predicted"/>
<accession>A0ABS1IL14</accession>
<dbReference type="EMBL" id="JADRCR010000001">
    <property type="protein sequence ID" value="MBK5142445.1"/>
    <property type="molecule type" value="Genomic_DNA"/>
</dbReference>
<name>A0ABS1IL14_9GAMM</name>
<keyword evidence="2" id="KW-1185">Reference proteome</keyword>
<reference evidence="1 2" key="1">
    <citation type="submission" date="2020-11" db="EMBL/GenBank/DDBJ databases">
        <title>Insectihabitans protaetiae gen. nov. sp. nov. and Insectihabitans allomyrinae sp. nov., isolated from larvae of Protaetia brevitarsis seulensis and Allomyrina dichotoma, respectively.</title>
        <authorList>
            <person name="Lee S.D."/>
            <person name="Byeon Y.-S."/>
            <person name="Kim S.-M."/>
            <person name="Yang H.L."/>
            <person name="Kim I.S."/>
        </authorList>
    </citation>
    <scope>NUCLEOTIDE SEQUENCE [LARGE SCALE GENOMIC DNA]</scope>
    <source>
        <strain evidence="1 2">BWR-B9</strain>
    </source>
</reference>
<evidence type="ECO:0000313" key="1">
    <source>
        <dbReference type="EMBL" id="MBK5142445.1"/>
    </source>
</evidence>
<dbReference type="RefSeq" id="WP_218465709.1">
    <property type="nucleotide sequence ID" value="NZ_JADRCR010000001.1"/>
</dbReference>
<sequence length="308" mass="34584">MNTINSKILEKIGDEKIVDKLLSLSKSDLNSVLLEVFEKQTDRFTAADVLKVFQLNRFSTPSDINPANFHDLEAQLLLAAQKMDIQTVLLSPSAPLGSCSVFGCVDQYNIVSAVRGTETLADPSNMLAIIIADKLKKRKESNTYPLHYAATARVTRAQQYSGMGFFAHFGIFCMVSSGKDTGSYRCETELLDKHLLFYKDFFQEQFSTKLSIVLRKRNGYKDSDGFFAKMSEVIQNAFPDVSLSYDSSDMDNKYYQGINFKIFVEIDGEKIEIGDGGFVDWIYQMLGSKKQKCLISGVGLDRLLFCKA</sequence>
<dbReference type="Proteomes" id="UP001296921">
    <property type="component" value="Unassembled WGS sequence"/>
</dbReference>